<dbReference type="SUPFAM" id="SSF49854">
    <property type="entry name" value="Spermadhesin, CUB domain"/>
    <property type="match status" value="1"/>
</dbReference>
<evidence type="ECO:0000256" key="3">
    <source>
        <dbReference type="ARBA" id="ARBA00022801"/>
    </source>
</evidence>
<feature type="active site" description="Charge relay system" evidence="6">
    <location>
        <position position="98"/>
    </location>
</feature>
<dbReference type="Proteomes" id="UP000293162">
    <property type="component" value="Unassembled WGS sequence"/>
</dbReference>
<dbReference type="Pfam" id="PF00082">
    <property type="entry name" value="Peptidase_S8"/>
    <property type="match status" value="1"/>
</dbReference>
<proteinExistence type="inferred from homology"/>
<dbReference type="GO" id="GO:0006508">
    <property type="term" value="P:proteolysis"/>
    <property type="evidence" value="ECO:0007669"/>
    <property type="project" value="UniProtKB-KW"/>
</dbReference>
<dbReference type="InterPro" id="IPR015500">
    <property type="entry name" value="Peptidase_S8_subtilisin-rel"/>
</dbReference>
<evidence type="ECO:0000256" key="1">
    <source>
        <dbReference type="ARBA" id="ARBA00011073"/>
    </source>
</evidence>
<reference evidence="8 9" key="1">
    <citation type="submission" date="2019-02" db="EMBL/GenBank/DDBJ databases">
        <title>Bacterial novel species Emticicia sp. 17J42-9 isolated from soil.</title>
        <authorList>
            <person name="Jung H.-Y."/>
        </authorList>
    </citation>
    <scope>NUCLEOTIDE SEQUENCE [LARGE SCALE GENOMIC DNA]</scope>
    <source>
        <strain evidence="8 9">17J42-9</strain>
    </source>
</reference>
<keyword evidence="5" id="KW-1015">Disulfide bond</keyword>
<comment type="caution">
    <text evidence="8">The sequence shown here is derived from an EMBL/GenBank/DDBJ whole genome shotgun (WGS) entry which is preliminary data.</text>
</comment>
<dbReference type="GO" id="GO:0004252">
    <property type="term" value="F:serine-type endopeptidase activity"/>
    <property type="evidence" value="ECO:0007669"/>
    <property type="project" value="UniProtKB-UniRule"/>
</dbReference>
<name>A0A4Q5M0W3_9BACT</name>
<dbReference type="SUPFAM" id="SSF52743">
    <property type="entry name" value="Subtilisin-like"/>
    <property type="match status" value="1"/>
</dbReference>
<keyword evidence="4 6" id="KW-0720">Serine protease</keyword>
<evidence type="ECO:0000256" key="4">
    <source>
        <dbReference type="ARBA" id="ARBA00022825"/>
    </source>
</evidence>
<evidence type="ECO:0000313" key="8">
    <source>
        <dbReference type="EMBL" id="RYU95841.1"/>
    </source>
</evidence>
<evidence type="ECO:0000256" key="6">
    <source>
        <dbReference type="PROSITE-ProRule" id="PRU01240"/>
    </source>
</evidence>
<keyword evidence="2 6" id="KW-0645">Protease</keyword>
<dbReference type="InterPro" id="IPR036852">
    <property type="entry name" value="Peptidase_S8/S53_dom_sf"/>
</dbReference>
<dbReference type="InterPro" id="IPR000859">
    <property type="entry name" value="CUB_dom"/>
</dbReference>
<dbReference type="InterPro" id="IPR035914">
    <property type="entry name" value="Sperma_CUB_dom_sf"/>
</dbReference>
<evidence type="ECO:0000256" key="5">
    <source>
        <dbReference type="ARBA" id="ARBA00023157"/>
    </source>
</evidence>
<organism evidence="8 9">
    <name type="scientific">Emticicia agri</name>
    <dbReference type="NCBI Taxonomy" id="2492393"/>
    <lineage>
        <taxon>Bacteria</taxon>
        <taxon>Pseudomonadati</taxon>
        <taxon>Bacteroidota</taxon>
        <taxon>Cytophagia</taxon>
        <taxon>Cytophagales</taxon>
        <taxon>Leadbetterellaceae</taxon>
        <taxon>Emticicia</taxon>
    </lineage>
</organism>
<dbReference type="PROSITE" id="PS01180">
    <property type="entry name" value="CUB"/>
    <property type="match status" value="1"/>
</dbReference>
<dbReference type="PRINTS" id="PR00723">
    <property type="entry name" value="SUBTILISIN"/>
</dbReference>
<keyword evidence="3 6" id="KW-0378">Hydrolase</keyword>
<comment type="similarity">
    <text evidence="1 6">Belongs to the peptidase S8 family.</text>
</comment>
<dbReference type="InterPro" id="IPR050131">
    <property type="entry name" value="Peptidase_S8_subtilisin-like"/>
</dbReference>
<feature type="active site" description="Charge relay system" evidence="6">
    <location>
        <position position="37"/>
    </location>
</feature>
<evidence type="ECO:0000256" key="2">
    <source>
        <dbReference type="ARBA" id="ARBA00022670"/>
    </source>
</evidence>
<dbReference type="Pfam" id="PF00431">
    <property type="entry name" value="CUB"/>
    <property type="match status" value="1"/>
</dbReference>
<dbReference type="OrthoDB" id="9798386at2"/>
<dbReference type="RefSeq" id="WP_130020721.1">
    <property type="nucleotide sequence ID" value="NZ_SEWF01000011.1"/>
</dbReference>
<dbReference type="PANTHER" id="PTHR43806">
    <property type="entry name" value="PEPTIDASE S8"/>
    <property type="match status" value="1"/>
</dbReference>
<dbReference type="CDD" id="cd00041">
    <property type="entry name" value="CUB"/>
    <property type="match status" value="1"/>
</dbReference>
<protein>
    <recommendedName>
        <fullName evidence="7">CUB domain-containing protein</fullName>
    </recommendedName>
</protein>
<gene>
    <name evidence="8" type="ORF">EWM59_09455</name>
</gene>
<dbReference type="Gene3D" id="3.40.50.200">
    <property type="entry name" value="Peptidase S8/S53 domain"/>
    <property type="match status" value="1"/>
</dbReference>
<feature type="active site" description="Charge relay system" evidence="6">
    <location>
        <position position="252"/>
    </location>
</feature>
<dbReference type="Gene3D" id="2.60.120.290">
    <property type="entry name" value="Spermadhesin, CUB domain"/>
    <property type="match status" value="1"/>
</dbReference>
<keyword evidence="9" id="KW-1185">Reference proteome</keyword>
<sequence>MAFSQSDKNDWVWEQIGIPTDFKLMNTRKELVIAVVDDAFDLSNPYLKPYFHKNPKEIPGNGLDDDKNGKTDDVIGWDFSDNDADVNPPIQNISRFSHGTRVSGILVQTIQKLCTSGTAFKIIPIKSSSDSRQSNYIVDGYSGINYALELKADIIITCWSGGTFDLEKENILKKAQEQGVIIVGSAGNFYADKAQMPAAYPWAIAVAATGRDKRKYSVSNYGNFVDIAAPADSIATTYPLEPGLNKYISATSAATPIVGGVVAAFMATYPELKPQDIDRLLKNSAQPIDQYNSLFHGKLGAGLIHVNNLKNYIDNNYFPTRFLQTKGYLPLWRKGTKELSLAVAPLGKYPTYKLLLSQPLVGKNTLNLSLFQNDRTRDTVLTATQLSQPFIFQADSFRVNVATKAFKDKNTYLYYEAQPIDSSGLYCQDQVLVKGTEGYVVDGSGTGNYANRSSCKWLIEVPAGKRIKINFEEFDTEAKIDQVYFFADDGTHHPILAIFSGPDIPPIITSWYNKVLIWFVTNESTTGKGWKLHYEAIDDK</sequence>
<evidence type="ECO:0000313" key="9">
    <source>
        <dbReference type="Proteomes" id="UP000293162"/>
    </source>
</evidence>
<dbReference type="InterPro" id="IPR000209">
    <property type="entry name" value="Peptidase_S8/S53_dom"/>
</dbReference>
<dbReference type="PANTHER" id="PTHR43806:SF11">
    <property type="entry name" value="CEREVISIN-RELATED"/>
    <property type="match status" value="1"/>
</dbReference>
<accession>A0A4Q5M0W3</accession>
<feature type="domain" description="CUB" evidence="7">
    <location>
        <begin position="427"/>
        <end position="537"/>
    </location>
</feature>
<evidence type="ECO:0000259" key="7">
    <source>
        <dbReference type="PROSITE" id="PS01180"/>
    </source>
</evidence>
<dbReference type="AlphaFoldDB" id="A0A4Q5M0W3"/>
<dbReference type="EMBL" id="SEWF01000011">
    <property type="protein sequence ID" value="RYU95841.1"/>
    <property type="molecule type" value="Genomic_DNA"/>
</dbReference>
<dbReference type="SMART" id="SM00042">
    <property type="entry name" value="CUB"/>
    <property type="match status" value="1"/>
</dbReference>
<dbReference type="PROSITE" id="PS51892">
    <property type="entry name" value="SUBTILASE"/>
    <property type="match status" value="1"/>
</dbReference>